<feature type="region of interest" description="Disordered" evidence="1">
    <location>
        <begin position="17"/>
        <end position="97"/>
    </location>
</feature>
<feature type="region of interest" description="Disordered" evidence="1">
    <location>
        <begin position="175"/>
        <end position="202"/>
    </location>
</feature>
<keyword evidence="4" id="KW-1185">Reference proteome</keyword>
<feature type="compositionally biased region" description="Low complexity" evidence="1">
    <location>
        <begin position="488"/>
        <end position="503"/>
    </location>
</feature>
<proteinExistence type="predicted"/>
<feature type="region of interest" description="Disordered" evidence="1">
    <location>
        <begin position="232"/>
        <end position="276"/>
    </location>
</feature>
<feature type="compositionally biased region" description="Low complexity" evidence="1">
    <location>
        <begin position="353"/>
        <end position="378"/>
    </location>
</feature>
<accession>A0A0F8BXL3</accession>
<evidence type="ECO:0000259" key="2">
    <source>
        <dbReference type="PROSITE" id="PS50888"/>
    </source>
</evidence>
<feature type="compositionally biased region" description="Low complexity" evidence="1">
    <location>
        <begin position="428"/>
        <end position="437"/>
    </location>
</feature>
<dbReference type="CDD" id="cd11404">
    <property type="entry name" value="bHLHzip_Mlx_like"/>
    <property type="match status" value="1"/>
</dbReference>
<feature type="domain" description="BHLH" evidence="2">
    <location>
        <begin position="517"/>
        <end position="568"/>
    </location>
</feature>
<feature type="compositionally biased region" description="Basic and acidic residues" evidence="1">
    <location>
        <begin position="512"/>
        <end position="521"/>
    </location>
</feature>
<feature type="compositionally biased region" description="Low complexity" evidence="1">
    <location>
        <begin position="21"/>
        <end position="36"/>
    </location>
</feature>
<reference evidence="3 4" key="1">
    <citation type="submission" date="2015-04" db="EMBL/GenBank/DDBJ databases">
        <title>Genome sequence of Ceratocystis platani, a major pathogen of plane trees.</title>
        <authorList>
            <person name="Belbahri L."/>
        </authorList>
    </citation>
    <scope>NUCLEOTIDE SEQUENCE [LARGE SCALE GENOMIC DNA]</scope>
    <source>
        <strain evidence="3 4">CFO</strain>
    </source>
</reference>
<dbReference type="Pfam" id="PF00010">
    <property type="entry name" value="HLH"/>
    <property type="match status" value="1"/>
</dbReference>
<evidence type="ECO:0000313" key="4">
    <source>
        <dbReference type="Proteomes" id="UP000034841"/>
    </source>
</evidence>
<comment type="caution">
    <text evidence="3">The sequence shown here is derived from an EMBL/GenBank/DDBJ whole genome shotgun (WGS) entry which is preliminary data.</text>
</comment>
<protein>
    <recommendedName>
        <fullName evidence="2">BHLH domain-containing protein</fullName>
    </recommendedName>
</protein>
<sequence>MPPAVAAQLLSAISMTGAQMSPQKAQQLKSQQQQHQNSHHHQSHPQSSRHHDSLAQDSQAQNGNHARRDTELPFGYNYDLGHDEDILNEPPPAPDGDMSLLTDEDAKLLSSFFETIETDTFSSSWGEGLAIPSDWQQFDDPAAALDSQSILGNFQQPQQQQQQQQQYGISFSAADSSLSNNMPYSDTPSKQNHHQNSASQSQSHMFYPATTTHNGLEVPREIYEAAATLVQDTRSMQQPHSRRSYHYSRTSNTSQDSAYPPSPSQPPQHHLHSQSISGPLYSLGATLTTEGMAQRASISRRNLSMSFEWGTDSSFNNASGYVPASDRDASTMLEKQQQAATIDRWFTVSQSGATTAAPTRAQTPQPASQQQQQQQQPASFGIERQSPKRAIATTATGEDTESDSEAIQPPATKRRKSMHTRDGTSPNALTSSATTSEKTTKTRAKNGSSSGPVRSSKSSSTPTDSAPVPGSGPGAPLSSTTKPRKQRTSTSTPATNNNTTGGPQSSKPPRKNLTDQQKRENHIFSEQRRRTAIKVGFEELTEMVPGIKGGGFSKSAVLNISCSWLQDLLDGNKRLEEQLRLTSSGSGIDLAKAEAES</sequence>
<dbReference type="Gene3D" id="4.10.280.10">
    <property type="entry name" value="Helix-loop-helix DNA-binding domain"/>
    <property type="match status" value="1"/>
</dbReference>
<dbReference type="AlphaFoldDB" id="A0A0F8BXL3"/>
<feature type="region of interest" description="Disordered" evidence="1">
    <location>
        <begin position="351"/>
        <end position="521"/>
    </location>
</feature>
<dbReference type="SUPFAM" id="SSF47459">
    <property type="entry name" value="HLH, helix-loop-helix DNA-binding domain"/>
    <property type="match status" value="1"/>
</dbReference>
<feature type="compositionally biased region" description="Low complexity" evidence="1">
    <location>
        <begin position="445"/>
        <end position="479"/>
    </location>
</feature>
<name>A0A0F8BXL3_CERFI</name>
<dbReference type="GO" id="GO:0046983">
    <property type="term" value="F:protein dimerization activity"/>
    <property type="evidence" value="ECO:0007669"/>
    <property type="project" value="InterPro"/>
</dbReference>
<dbReference type="InterPro" id="IPR036638">
    <property type="entry name" value="HLH_DNA-bd_sf"/>
</dbReference>
<evidence type="ECO:0000313" key="3">
    <source>
        <dbReference type="EMBL" id="KKF97273.1"/>
    </source>
</evidence>
<dbReference type="OrthoDB" id="5778525at2759"/>
<dbReference type="PROSITE" id="PS50888">
    <property type="entry name" value="BHLH"/>
    <property type="match status" value="1"/>
</dbReference>
<gene>
    <name evidence="3" type="ORF">CFO_g398</name>
</gene>
<dbReference type="EMBL" id="LBBL01000012">
    <property type="protein sequence ID" value="KKF97273.1"/>
    <property type="molecule type" value="Genomic_DNA"/>
</dbReference>
<dbReference type="Proteomes" id="UP000034841">
    <property type="component" value="Unassembled WGS sequence"/>
</dbReference>
<evidence type="ECO:0000256" key="1">
    <source>
        <dbReference type="SAM" id="MobiDB-lite"/>
    </source>
</evidence>
<feature type="compositionally biased region" description="Polar residues" evidence="1">
    <location>
        <begin position="55"/>
        <end position="64"/>
    </location>
</feature>
<feature type="compositionally biased region" description="Polar residues" evidence="1">
    <location>
        <begin position="175"/>
        <end position="190"/>
    </location>
</feature>
<dbReference type="InterPro" id="IPR011598">
    <property type="entry name" value="bHLH_dom"/>
</dbReference>
<organism evidence="3 4">
    <name type="scientific">Ceratocystis fimbriata f. sp. platani</name>
    <dbReference type="NCBI Taxonomy" id="88771"/>
    <lineage>
        <taxon>Eukaryota</taxon>
        <taxon>Fungi</taxon>
        <taxon>Dikarya</taxon>
        <taxon>Ascomycota</taxon>
        <taxon>Pezizomycotina</taxon>
        <taxon>Sordariomycetes</taxon>
        <taxon>Hypocreomycetidae</taxon>
        <taxon>Microascales</taxon>
        <taxon>Ceratocystidaceae</taxon>
        <taxon>Ceratocystis</taxon>
    </lineage>
</organism>